<evidence type="ECO:0000256" key="3">
    <source>
        <dbReference type="ARBA" id="ARBA00023136"/>
    </source>
</evidence>
<dbReference type="GO" id="GO:0016020">
    <property type="term" value="C:membrane"/>
    <property type="evidence" value="ECO:0007669"/>
    <property type="project" value="InterPro"/>
</dbReference>
<gene>
    <name evidence="8" type="ORF">C0081_10960</name>
</gene>
<keyword evidence="1 6" id="KW-0812">Transmembrane</keyword>
<comment type="caution">
    <text evidence="8">The sequence shown here is derived from an EMBL/GenBank/DDBJ whole genome shotgun (WGS) entry which is preliminary data.</text>
</comment>
<dbReference type="SUPFAM" id="SSF54427">
    <property type="entry name" value="NTF2-like"/>
    <property type="match status" value="1"/>
</dbReference>
<comment type="subcellular location">
    <subcellularLocation>
        <location evidence="4">Endomembrane system</location>
        <topology evidence="4">Single-pass membrane protein</topology>
    </subcellularLocation>
</comment>
<reference evidence="8 9" key="1">
    <citation type="submission" date="2018-01" db="EMBL/GenBank/DDBJ databases">
        <title>The draft genome sequence of Cohaesibacter sp. H1304.</title>
        <authorList>
            <person name="Wang N.-N."/>
            <person name="Du Z.-J."/>
        </authorList>
    </citation>
    <scope>NUCLEOTIDE SEQUENCE [LARGE SCALE GENOMIC DNA]</scope>
    <source>
        <strain evidence="8 9">H1304</strain>
    </source>
</reference>
<dbReference type="Pfam" id="PF04335">
    <property type="entry name" value="VirB8"/>
    <property type="match status" value="1"/>
</dbReference>
<dbReference type="AlphaFoldDB" id="A0A2N5XRV1"/>
<feature type="domain" description="Bacterial virulence protein VirB8" evidence="7">
    <location>
        <begin position="103"/>
        <end position="287"/>
    </location>
</feature>
<keyword evidence="9" id="KW-1185">Reference proteome</keyword>
<proteinExistence type="predicted"/>
<organism evidence="8 9">
    <name type="scientific">Cohaesibacter celericrescens</name>
    <dbReference type="NCBI Taxonomy" id="2067669"/>
    <lineage>
        <taxon>Bacteria</taxon>
        <taxon>Pseudomonadati</taxon>
        <taxon>Pseudomonadota</taxon>
        <taxon>Alphaproteobacteria</taxon>
        <taxon>Hyphomicrobiales</taxon>
        <taxon>Cohaesibacteraceae</taxon>
    </lineage>
</organism>
<evidence type="ECO:0000256" key="6">
    <source>
        <dbReference type="SAM" id="Phobius"/>
    </source>
</evidence>
<evidence type="ECO:0000256" key="4">
    <source>
        <dbReference type="ARBA" id="ARBA00037847"/>
    </source>
</evidence>
<evidence type="ECO:0000256" key="2">
    <source>
        <dbReference type="ARBA" id="ARBA00022989"/>
    </source>
</evidence>
<feature type="transmembrane region" description="Helical" evidence="6">
    <location>
        <begin position="98"/>
        <end position="118"/>
    </location>
</feature>
<dbReference type="Proteomes" id="UP000234881">
    <property type="component" value="Unassembled WGS sequence"/>
</dbReference>
<name>A0A2N5XRV1_9HYPH</name>
<keyword evidence="2 6" id="KW-1133">Transmembrane helix</keyword>
<dbReference type="RefSeq" id="WP_101533875.1">
    <property type="nucleotide sequence ID" value="NZ_PKUQ01000019.1"/>
</dbReference>
<dbReference type="InterPro" id="IPR032710">
    <property type="entry name" value="NTF2-like_dom_sf"/>
</dbReference>
<sequence>MKFPKDLLKRLRNPASAKNAGNREPIRSPVGPVNTPENDDPIQSTISVPKVPIGSKGKVGSIITAPQINAENGASFGHKSVFEADPFSHKTQYRRQAIFLKLFVVAFTASVLGNIVLVSSISSLLPLKTTELALLRVDPNDDRIYQVEPVSVEVPGYEVMVEKIARRYVRDILAIDNVTQNTRFERIRRYSDSEFFNQYIKDNKDLVSRALKDGLNRSITVEGANKIIRYDDIYQFVVEFTQTDKIGRDKPKSRSLRAYLELAPRPNDVKEVDKFENPLGIRVLSMAVKEQPTKK</sequence>
<dbReference type="CDD" id="cd16424">
    <property type="entry name" value="VirB8"/>
    <property type="match status" value="1"/>
</dbReference>
<evidence type="ECO:0000256" key="1">
    <source>
        <dbReference type="ARBA" id="ARBA00022692"/>
    </source>
</evidence>
<dbReference type="GO" id="GO:0012505">
    <property type="term" value="C:endomembrane system"/>
    <property type="evidence" value="ECO:0007669"/>
    <property type="project" value="UniProtKB-SubCell"/>
</dbReference>
<feature type="region of interest" description="Disordered" evidence="5">
    <location>
        <begin position="1"/>
        <end position="47"/>
    </location>
</feature>
<evidence type="ECO:0000313" key="9">
    <source>
        <dbReference type="Proteomes" id="UP000234881"/>
    </source>
</evidence>
<dbReference type="EMBL" id="PKUQ01000019">
    <property type="protein sequence ID" value="PLW77185.1"/>
    <property type="molecule type" value="Genomic_DNA"/>
</dbReference>
<protein>
    <recommendedName>
        <fullName evidence="7">Bacterial virulence protein VirB8 domain-containing protein</fullName>
    </recommendedName>
</protein>
<dbReference type="InterPro" id="IPR007430">
    <property type="entry name" value="VirB8"/>
</dbReference>
<dbReference type="OrthoDB" id="8446898at2"/>
<accession>A0A2N5XRV1</accession>
<evidence type="ECO:0000313" key="8">
    <source>
        <dbReference type="EMBL" id="PLW77185.1"/>
    </source>
</evidence>
<evidence type="ECO:0000259" key="7">
    <source>
        <dbReference type="Pfam" id="PF04335"/>
    </source>
</evidence>
<keyword evidence="3 6" id="KW-0472">Membrane</keyword>
<dbReference type="Gene3D" id="3.10.450.230">
    <property type="entry name" value="VirB8 protein"/>
    <property type="match status" value="1"/>
</dbReference>
<evidence type="ECO:0000256" key="5">
    <source>
        <dbReference type="SAM" id="MobiDB-lite"/>
    </source>
</evidence>